<gene>
    <name evidence="1" type="ORF">LC087_18800</name>
</gene>
<accession>A0ABY9K1F7</accession>
<organism evidence="1 2">
    <name type="scientific">Bacillus carboniphilus</name>
    <dbReference type="NCBI Taxonomy" id="86663"/>
    <lineage>
        <taxon>Bacteria</taxon>
        <taxon>Bacillati</taxon>
        <taxon>Bacillota</taxon>
        <taxon>Bacilli</taxon>
        <taxon>Bacillales</taxon>
        <taxon>Bacillaceae</taxon>
        <taxon>Bacillus</taxon>
    </lineage>
</organism>
<reference evidence="1 2" key="1">
    <citation type="submission" date="2023-06" db="EMBL/GenBank/DDBJ databases">
        <title>Five Gram-positive bacteria isolated from mangrove sediments in Shenzhen, Guangdong, China.</title>
        <authorList>
            <person name="Yu S."/>
            <person name="Zheng W."/>
            <person name="Huang Y."/>
        </authorList>
    </citation>
    <scope>NUCLEOTIDE SEQUENCE [LARGE SCALE GENOMIC DNA]</scope>
    <source>
        <strain evidence="1 2">SaN35-3</strain>
        <plasmid evidence="1 2">unnamed1</plasmid>
    </source>
</reference>
<name>A0ABY9K1F7_9BACI</name>
<dbReference type="EMBL" id="CP129014">
    <property type="protein sequence ID" value="WLR44433.1"/>
    <property type="molecule type" value="Genomic_DNA"/>
</dbReference>
<proteinExistence type="predicted"/>
<dbReference type="RefSeq" id="WP_226540727.1">
    <property type="nucleotide sequence ID" value="NZ_CP129014.1"/>
</dbReference>
<dbReference type="Proteomes" id="UP001197974">
    <property type="component" value="Plasmid unnamed1"/>
</dbReference>
<keyword evidence="2" id="KW-1185">Reference proteome</keyword>
<evidence type="ECO:0000313" key="1">
    <source>
        <dbReference type="EMBL" id="WLR44433.1"/>
    </source>
</evidence>
<sequence>MITVKNITRIFFPILTIAIAFGILVSPSNASAEKLIVDKPNNGATTNMIGHQIGYKKSNVKTTYSWSSYKRVSDNLKTSSKGGSLTANKSVSFSTQLSGAWRFLNLSLGGSVSSSKGYTLNVGPNKRVYMGYRVRYKTETGYRITYDKMTGRQYSKKKYTFKKPLHGEYALRNYK</sequence>
<keyword evidence="1" id="KW-0614">Plasmid</keyword>
<evidence type="ECO:0000313" key="2">
    <source>
        <dbReference type="Proteomes" id="UP001197974"/>
    </source>
</evidence>
<geneLocation type="plasmid" evidence="1 2">
    <name>unnamed1</name>
</geneLocation>
<protein>
    <submittedName>
        <fullName evidence="1">Uncharacterized protein</fullName>
    </submittedName>
</protein>